<dbReference type="Gene3D" id="2.60.120.10">
    <property type="entry name" value="Jelly Rolls"/>
    <property type="match status" value="2"/>
</dbReference>
<dbReference type="PROSITE" id="PS51285">
    <property type="entry name" value="AGC_KINASE_CTER"/>
    <property type="match status" value="1"/>
</dbReference>
<evidence type="ECO:0000256" key="8">
    <source>
        <dbReference type="ARBA" id="ARBA00022692"/>
    </source>
</evidence>
<comment type="catalytic activity">
    <reaction evidence="15">
        <text>L-threonyl-[protein] + ATP = O-phospho-L-threonyl-[protein] + ADP + H(+)</text>
        <dbReference type="Rhea" id="RHEA:46608"/>
        <dbReference type="Rhea" id="RHEA-COMP:11060"/>
        <dbReference type="Rhea" id="RHEA-COMP:11605"/>
        <dbReference type="ChEBI" id="CHEBI:15378"/>
        <dbReference type="ChEBI" id="CHEBI:30013"/>
        <dbReference type="ChEBI" id="CHEBI:30616"/>
        <dbReference type="ChEBI" id="CHEBI:61977"/>
        <dbReference type="ChEBI" id="CHEBI:456216"/>
        <dbReference type="EC" id="2.7.11.12"/>
    </reaction>
</comment>
<dbReference type="CDD" id="cd03250">
    <property type="entry name" value="ABCC_MRP_domain1"/>
    <property type="match status" value="1"/>
</dbReference>
<dbReference type="GO" id="GO:0016887">
    <property type="term" value="F:ATP hydrolysis activity"/>
    <property type="evidence" value="ECO:0007669"/>
    <property type="project" value="InterPro"/>
</dbReference>
<dbReference type="InterPro" id="IPR002374">
    <property type="entry name" value="cGMP_dep_kinase"/>
</dbReference>
<dbReference type="GO" id="GO:0030553">
    <property type="term" value="F:cGMP binding"/>
    <property type="evidence" value="ECO:0007669"/>
    <property type="project" value="UniProtKB-KW"/>
</dbReference>
<feature type="transmembrane region" description="Helical" evidence="19">
    <location>
        <begin position="1204"/>
        <end position="1226"/>
    </location>
</feature>
<keyword evidence="26" id="KW-1185">Reference proteome</keyword>
<feature type="region of interest" description="Disordered" evidence="18">
    <location>
        <begin position="442"/>
        <end position="461"/>
    </location>
</feature>
<dbReference type="Pfam" id="PF00005">
    <property type="entry name" value="ABC_tran"/>
    <property type="match status" value="2"/>
</dbReference>
<dbReference type="FunFam" id="1.20.1560.10:FF:000006">
    <property type="entry name" value="ATP-binding cassette, sub-family C (CFTR/MRP), member 9"/>
    <property type="match status" value="1"/>
</dbReference>
<name>A0A067QNL1_ZOONE</name>
<dbReference type="PROSITE" id="PS00211">
    <property type="entry name" value="ABC_TRANSPORTER_1"/>
    <property type="match status" value="2"/>
</dbReference>
<evidence type="ECO:0000256" key="6">
    <source>
        <dbReference type="ARBA" id="ARBA00022535"/>
    </source>
</evidence>
<dbReference type="Pfam" id="PF00664">
    <property type="entry name" value="ABC_membrane"/>
    <property type="match status" value="2"/>
</dbReference>
<keyword evidence="10 25" id="KW-0418">Kinase</keyword>
<feature type="transmembrane region" description="Helical" evidence="19">
    <location>
        <begin position="280"/>
        <end position="300"/>
    </location>
</feature>
<dbReference type="PRINTS" id="PR00104">
    <property type="entry name" value="CGMPKINASE"/>
</dbReference>
<evidence type="ECO:0000259" key="24">
    <source>
        <dbReference type="PROSITE" id="PS51285"/>
    </source>
</evidence>
<feature type="transmembrane region" description="Helical" evidence="19">
    <location>
        <begin position="12"/>
        <end position="31"/>
    </location>
</feature>
<keyword evidence="11 17" id="KW-0067">ATP-binding</keyword>
<dbReference type="CDD" id="cd18591">
    <property type="entry name" value="ABC_6TM_SUR1_D1_like"/>
    <property type="match status" value="1"/>
</dbReference>
<feature type="compositionally biased region" description="Polar residues" evidence="18">
    <location>
        <begin position="855"/>
        <end position="867"/>
    </location>
</feature>
<evidence type="ECO:0000256" key="4">
    <source>
        <dbReference type="ARBA" id="ARBA00022448"/>
    </source>
</evidence>
<feature type="transmembrane region" description="Helical" evidence="19">
    <location>
        <begin position="408"/>
        <end position="427"/>
    </location>
</feature>
<feature type="transmembrane region" description="Helical" evidence="19">
    <location>
        <begin position="100"/>
        <end position="118"/>
    </location>
</feature>
<dbReference type="OMA" id="FFWIGHY"/>
<evidence type="ECO:0000256" key="12">
    <source>
        <dbReference type="ARBA" id="ARBA00022989"/>
    </source>
</evidence>
<evidence type="ECO:0000259" key="20">
    <source>
        <dbReference type="PROSITE" id="PS50011"/>
    </source>
</evidence>
<proteinExistence type="inferred from homology"/>
<reference evidence="25 26" key="1">
    <citation type="journal article" date="2014" name="Nat. Commun.">
        <title>Molecular traces of alternative social organization in a termite genome.</title>
        <authorList>
            <person name="Terrapon N."/>
            <person name="Li C."/>
            <person name="Robertson H.M."/>
            <person name="Ji L."/>
            <person name="Meng X."/>
            <person name="Booth W."/>
            <person name="Chen Z."/>
            <person name="Childers C.P."/>
            <person name="Glastad K.M."/>
            <person name="Gokhale K."/>
            <person name="Gowin J."/>
            <person name="Gronenberg W."/>
            <person name="Hermansen R.A."/>
            <person name="Hu H."/>
            <person name="Hunt B.G."/>
            <person name="Huylmans A.K."/>
            <person name="Khalil S.M."/>
            <person name="Mitchell R.D."/>
            <person name="Munoz-Torres M.C."/>
            <person name="Mustard J.A."/>
            <person name="Pan H."/>
            <person name="Reese J.T."/>
            <person name="Scharf M.E."/>
            <person name="Sun F."/>
            <person name="Vogel H."/>
            <person name="Xiao J."/>
            <person name="Yang W."/>
            <person name="Yang Z."/>
            <person name="Yang Z."/>
            <person name="Zhou J."/>
            <person name="Zhu J."/>
            <person name="Brent C.S."/>
            <person name="Elsik C.G."/>
            <person name="Goodisman M.A."/>
            <person name="Liberles D.A."/>
            <person name="Roe R.M."/>
            <person name="Vargo E.L."/>
            <person name="Vilcinskas A."/>
            <person name="Wang J."/>
            <person name="Bornberg-Bauer E."/>
            <person name="Korb J."/>
            <person name="Zhang G."/>
            <person name="Liebig J."/>
        </authorList>
    </citation>
    <scope>NUCLEOTIDE SEQUENCE [LARGE SCALE GENOMIC DNA]</scope>
    <source>
        <tissue evidence="25">Whole organism</tissue>
    </source>
</reference>
<feature type="domain" description="ABC transporter" evidence="22">
    <location>
        <begin position="519"/>
        <end position="744"/>
    </location>
</feature>
<protein>
    <recommendedName>
        <fullName evidence="3">cGMP-dependent protein kinase</fullName>
        <ecNumber evidence="3">2.7.11.12</ecNumber>
    </recommendedName>
</protein>
<evidence type="ECO:0000256" key="16">
    <source>
        <dbReference type="ARBA" id="ARBA00047462"/>
    </source>
</evidence>
<dbReference type="eggNOG" id="KOG0614">
    <property type="taxonomic scope" value="Eukaryota"/>
</dbReference>
<keyword evidence="9 17" id="KW-0547">Nucleotide-binding</keyword>
<keyword evidence="6" id="KW-0140">cGMP</keyword>
<feature type="domain" description="Cyclic nucleotide-binding" evidence="21">
    <location>
        <begin position="1819"/>
        <end position="1932"/>
    </location>
</feature>
<dbReference type="InterPro" id="IPR000961">
    <property type="entry name" value="AGC-kinase_C"/>
</dbReference>
<sequence length="2275" mass="255316">DETLQSYKYATANLYSKATFFWLTPLLWVGYTIPLELEDLGQLPKEERTEYQFKKFHDIYTREMVLSRGGRKVSLWWCYFCSCWKMFALGGLFKLMGDCVGLVGPLGISVVINYVTTLRDPGFIQPDYPTTSEFLSDGYVMGVVVLVAALAQGTFSQSSTHLVNVEGIHLKGSLQALVYEKALRLCVWNIDDHREDLTAHHENEKPMKVNGSPRRRKMEGREFQSAQNKSDFSTDMGTITNLMSEDAYNVMSFFWIGHYVWAIPLKIGILMYLLYQKLGVSAITGAAFCIVTMTPLQFLIGKKMSTNSKAITDVSDERLRQINEVLQGIRLLKLYGWECLYGDRILRTRAKELKLLDKDSFYWAIMTFLTHASSVLVTLVTFGVHFLLEEDSLTPENVFSGLALFNQLTVPLFIFPITVPIIISAMVSTRRLEKFLELPETSSSIPASSDSDQQPEDETAVPEVTVVSETFSEVLIIYVFGLGDILEQEVEDEGTLDDGAGDEETVESIEPEAEMAVSVDGGRFFWSADFGKPTLSISNIGFPSGKLTIIVGRVGSGKTSLLSALLGEMHKVEGKVGWASGSVIGYAAQKPWLLNATLRENILFGQPFRPRRYGRVIAACSLQPDIDILPGKDLTEIGEKGINLSGGQKQRIAVARALYSQANVVILDDPLSALDYQVGQKVFDYGIRKLLLRQKRTVILVTHRLQLLAHAHQIIALENGTVRAQGSLTEIEASDRALVHNWRTMMSREALEERRNARGEAARERWQLLKLVSRIGVQLKQRNVADGTWQTDEEAHVTPLTFLPLRRRRGTFSGSRYFTHDLLLPTDECEDEFLERAGRTSSGCGRPSLRHRSRAATTTEAPDATQQQTSLLRACSLQAGRSVVHGDSCVKRGAHPPTIVRQYSSVRDTCNSTREKNMLKRLVSSSSSSVTAVAMSDREKLKRLPSVASGTSDDIDDDDPYDEVVDAHTGQLISEEREYGKIPKRIYLEYLWACSVCVGTSYLVSAVGWQGLRVYTDYWLNQWTNSGNRTDVSTDSDTQENEMTYYLLVYGALSVASILLSLLSNSIGQYAGALARHVLHDRMLHNILRCPVRFFESTPVGRIINRFSTDMSVIDKKIATSIQRLLQFLLLCFSAIILNAVVTPELQRLDSITRSPILSHFSETLGGLTTIRAFGHQRRFKSLLFDKTDTHTNAFLIMNTSNRWLGVALDYLGGVIVFMSVVAALLTVRMSPDVTSSLVGLAVNYTLLIPIYLNWVVKFLADMEMYMGAVERVQQYALTPTEDYRLQGITVPRAWPQNGNIVFEEVSLRYDTSRGPVISNLNLHILAGQKVGICGRTGSGKSSLVMSLFHMVEVFEGKILIDGIDIKLVPLQVLRSRLSVIPQDVIMFSGTIRENLDPQSLYTDVELWKSLELAQLKDVVSSLPECLDAEVREGGSNLSAGERQLFCLARAILHDAACLVMDEATSSVDPGTEKSLLAAATRAFAGKTVITIAHRLPTLLDCDRILVLESGRIMEDGTPAQLRHRSMGIFSSSRKNALSVRVFKRSFLSHSLNLVPHMSVYSIESIHIPKHNRLTSLLIKVVACNKEFICFADTIFNNHTFAERLSKSPSPPTTNPIASVSIPERVSVVPTPEDTTDDVSHEPQASQDDLPNQRRDEVSAEVPKFGVSAESHRVSDLETPVFEKNKASQELIRNAILANDFLKNLDQSQIEAVVDAMYAKEYEANHNVITEGETGSHLYVSAEGEFEVFVGNKKVLSFGPGRAFGELAILYNTKRNATIRVVTTARVWVLNRQVFQQIMMRTRLQDIEDKVKFLRSHPLLKDLSTEILAKMSDLLQVEFFRPGHRIIQQGDKGDKFYIISGGNVKITKLEPGADKEREVGTLSHGKYFGELALLKEDTRQATVTAMPPGVECLVLDRGPFIQLLGNLDEIKKNADVYSSNKRDSWDLATQNINLEYGYIELHELDVVGTLGVGGFGRVELVQYHKDKNLAFALKCLKKSYVVEQQQEEHAYNEKRVMLACADCPFISKYDRTYRDNKYIYFLMEACLGGDVFTVLQKYRSFNENTARFMTGCVVEALHYLHDRGFIYRDLKPENLLLDHKGYVKMIDFGFAKRVGESGKTWTFAGTPEYVAPEIILNKGHDRSVDYWALGVFIHELITGRPPFRGKDHMQTYNLILKGIESVHFPKHVTKGAQNLVRRLCRAVATERLGYQKAGVQDIKNHRWFQGFNWEALRNRQILAPVIRPIRGPTDLGNFEKYPKDRSIPPDETSGWDKDF</sequence>
<evidence type="ECO:0000256" key="9">
    <source>
        <dbReference type="ARBA" id="ARBA00022741"/>
    </source>
</evidence>
<dbReference type="PROSITE" id="PS50929">
    <property type="entry name" value="ABC_TM1F"/>
    <property type="match status" value="2"/>
</dbReference>
<feature type="transmembrane region" description="Helical" evidence="19">
    <location>
        <begin position="1043"/>
        <end position="1063"/>
    </location>
</feature>
<dbReference type="InterPro" id="IPR014710">
    <property type="entry name" value="RmlC-like_jellyroll"/>
</dbReference>
<dbReference type="Gene3D" id="1.10.510.10">
    <property type="entry name" value="Transferase(Phosphotransferase) domain 1"/>
    <property type="match status" value="1"/>
</dbReference>
<evidence type="ECO:0000256" key="14">
    <source>
        <dbReference type="ARBA" id="ARBA00023136"/>
    </source>
</evidence>
<feature type="compositionally biased region" description="Basic and acidic residues" evidence="18">
    <location>
        <begin position="2256"/>
        <end position="2275"/>
    </location>
</feature>
<dbReference type="FunFam" id="1.10.510.10:FF:000210">
    <property type="entry name" value="Non-specific serine/threonine protein kinase"/>
    <property type="match status" value="1"/>
</dbReference>
<evidence type="ECO:0000256" key="3">
    <source>
        <dbReference type="ARBA" id="ARBA00012428"/>
    </source>
</evidence>
<dbReference type="InterPro" id="IPR003593">
    <property type="entry name" value="AAA+_ATPase"/>
</dbReference>
<keyword evidence="5" id="KW-0723">Serine/threonine-protein kinase</keyword>
<evidence type="ECO:0000313" key="25">
    <source>
        <dbReference type="EMBL" id="KDR09980.1"/>
    </source>
</evidence>
<dbReference type="PROSITE" id="PS00108">
    <property type="entry name" value="PROTEIN_KINASE_ST"/>
    <property type="match status" value="1"/>
</dbReference>
<feature type="transmembrane region" description="Helical" evidence="19">
    <location>
        <begin position="1238"/>
        <end position="1257"/>
    </location>
</feature>
<dbReference type="GO" id="GO:0140359">
    <property type="term" value="F:ABC-type transporter activity"/>
    <property type="evidence" value="ECO:0007669"/>
    <property type="project" value="InterPro"/>
</dbReference>
<evidence type="ECO:0000256" key="13">
    <source>
        <dbReference type="ARBA" id="ARBA00022992"/>
    </source>
</evidence>
<dbReference type="InterPro" id="IPR003439">
    <property type="entry name" value="ABC_transporter-like_ATP-bd"/>
</dbReference>
<evidence type="ECO:0000256" key="2">
    <source>
        <dbReference type="ARBA" id="ARBA00006352"/>
    </source>
</evidence>
<feature type="transmembrane region" description="Helical" evidence="19">
    <location>
        <begin position="990"/>
        <end position="1012"/>
    </location>
</feature>
<feature type="transmembrane region" description="Helical" evidence="19">
    <location>
        <begin position="1125"/>
        <end position="1142"/>
    </location>
</feature>
<dbReference type="InterPro" id="IPR018490">
    <property type="entry name" value="cNMP-bd_dom_sf"/>
</dbReference>
<dbReference type="STRING" id="136037.A0A067QNL1"/>
<dbReference type="CDD" id="cd00038">
    <property type="entry name" value="CAP_ED"/>
    <property type="match status" value="2"/>
</dbReference>
<feature type="domain" description="Cyclic nucleotide-binding" evidence="21">
    <location>
        <begin position="1701"/>
        <end position="1816"/>
    </location>
</feature>
<dbReference type="PROSITE" id="PS00888">
    <property type="entry name" value="CNMP_BINDING_1"/>
    <property type="match status" value="1"/>
</dbReference>
<dbReference type="PROSITE" id="PS00889">
    <property type="entry name" value="CNMP_BINDING_2"/>
    <property type="match status" value="1"/>
</dbReference>
<dbReference type="SMART" id="SM00382">
    <property type="entry name" value="AAA"/>
    <property type="match status" value="2"/>
</dbReference>
<evidence type="ECO:0000259" key="21">
    <source>
        <dbReference type="PROSITE" id="PS50042"/>
    </source>
</evidence>
<dbReference type="InterPro" id="IPR011527">
    <property type="entry name" value="ABC1_TM_dom"/>
</dbReference>
<dbReference type="PANTHER" id="PTHR24223:SF461">
    <property type="entry name" value="ATP-BINDING CASSETTE SUB-FAMILY C MEMBER SUR"/>
    <property type="match status" value="1"/>
</dbReference>
<gene>
    <name evidence="25" type="ORF">L798_15781</name>
</gene>
<dbReference type="InterPro" id="IPR017871">
    <property type="entry name" value="ABC_transporter-like_CS"/>
</dbReference>
<evidence type="ECO:0000256" key="11">
    <source>
        <dbReference type="ARBA" id="ARBA00022840"/>
    </source>
</evidence>
<dbReference type="FunFam" id="3.40.50.300:FF:002366">
    <property type="entry name" value="Uncharacterized protein"/>
    <property type="match status" value="1"/>
</dbReference>
<feature type="transmembrane region" description="Helical" evidence="19">
    <location>
        <begin position="253"/>
        <end position="274"/>
    </location>
</feature>
<feature type="transmembrane region" description="Helical" evidence="19">
    <location>
        <begin position="361"/>
        <end position="388"/>
    </location>
</feature>
<dbReference type="SUPFAM" id="SSF51206">
    <property type="entry name" value="cAMP-binding domain-like"/>
    <property type="match status" value="2"/>
</dbReference>
<dbReference type="InterPro" id="IPR018488">
    <property type="entry name" value="cNMP-bd_CS"/>
</dbReference>
<keyword evidence="4" id="KW-0813">Transport</keyword>
<keyword evidence="7" id="KW-0808">Transferase</keyword>
<feature type="region of interest" description="Disordered" evidence="18">
    <location>
        <begin position="839"/>
        <end position="867"/>
    </location>
</feature>
<dbReference type="PANTHER" id="PTHR24223">
    <property type="entry name" value="ATP-BINDING CASSETTE SUB-FAMILY C"/>
    <property type="match status" value="1"/>
</dbReference>
<dbReference type="GO" id="GO:0016020">
    <property type="term" value="C:membrane"/>
    <property type="evidence" value="ECO:0007669"/>
    <property type="project" value="UniProtKB-SubCell"/>
</dbReference>
<dbReference type="FunFam" id="2.60.120.10:FF:000072">
    <property type="entry name" value="cGMP-dependent protein kinase"/>
    <property type="match status" value="1"/>
</dbReference>
<dbReference type="PROSITE" id="PS50011">
    <property type="entry name" value="PROTEIN_KINASE_DOM"/>
    <property type="match status" value="1"/>
</dbReference>
<feature type="binding site" evidence="17">
    <location>
        <position position="1994"/>
    </location>
    <ligand>
        <name>ATP</name>
        <dbReference type="ChEBI" id="CHEBI:30616"/>
    </ligand>
</feature>
<dbReference type="PROSITE" id="PS50893">
    <property type="entry name" value="ABC_TRANSPORTER_2"/>
    <property type="match status" value="2"/>
</dbReference>
<feature type="compositionally biased region" description="Low complexity" evidence="18">
    <location>
        <begin position="442"/>
        <end position="452"/>
    </location>
</feature>
<feature type="region of interest" description="Disordered" evidence="18">
    <location>
        <begin position="2253"/>
        <end position="2275"/>
    </location>
</feature>
<dbReference type="Pfam" id="PF00069">
    <property type="entry name" value="Pkinase"/>
    <property type="match status" value="1"/>
</dbReference>
<dbReference type="EMBL" id="KK853196">
    <property type="protein sequence ID" value="KDR09980.1"/>
    <property type="molecule type" value="Genomic_DNA"/>
</dbReference>
<feature type="transmembrane region" description="Helical" evidence="19">
    <location>
        <begin position="138"/>
        <end position="155"/>
    </location>
</feature>
<dbReference type="eggNOG" id="KOG0054">
    <property type="taxonomic scope" value="Eukaryota"/>
</dbReference>
<dbReference type="CDD" id="cd03244">
    <property type="entry name" value="ABCC_MRP_domain2"/>
    <property type="match status" value="1"/>
</dbReference>
<keyword evidence="13" id="KW-0142">cGMP-binding</keyword>
<dbReference type="SMART" id="SM00220">
    <property type="entry name" value="S_TKc"/>
    <property type="match status" value="1"/>
</dbReference>
<dbReference type="InterPro" id="IPR011009">
    <property type="entry name" value="Kinase-like_dom_sf"/>
</dbReference>
<evidence type="ECO:0000256" key="18">
    <source>
        <dbReference type="SAM" id="MobiDB-lite"/>
    </source>
</evidence>
<evidence type="ECO:0000256" key="15">
    <source>
        <dbReference type="ARBA" id="ARBA00047298"/>
    </source>
</evidence>
<dbReference type="SMART" id="SM00100">
    <property type="entry name" value="cNMP"/>
    <property type="match status" value="2"/>
</dbReference>
<dbReference type="GO" id="GO:0004692">
    <property type="term" value="F:cGMP-dependent protein kinase activity"/>
    <property type="evidence" value="ECO:0007669"/>
    <property type="project" value="UniProtKB-EC"/>
</dbReference>
<comment type="catalytic activity">
    <reaction evidence="16">
        <text>L-seryl-[protein] + ATP = O-phospho-L-seryl-[protein] + ADP + H(+)</text>
        <dbReference type="Rhea" id="RHEA:17989"/>
        <dbReference type="Rhea" id="RHEA-COMP:9863"/>
        <dbReference type="Rhea" id="RHEA-COMP:11604"/>
        <dbReference type="ChEBI" id="CHEBI:15378"/>
        <dbReference type="ChEBI" id="CHEBI:29999"/>
        <dbReference type="ChEBI" id="CHEBI:30616"/>
        <dbReference type="ChEBI" id="CHEBI:83421"/>
        <dbReference type="ChEBI" id="CHEBI:456216"/>
        <dbReference type="EC" id="2.7.11.12"/>
    </reaction>
</comment>
<feature type="domain" description="Protein kinase" evidence="20">
    <location>
        <begin position="1964"/>
        <end position="2224"/>
    </location>
</feature>
<keyword evidence="8 19" id="KW-0812">Transmembrane</keyword>
<dbReference type="Gene3D" id="1.20.1560.10">
    <property type="entry name" value="ABC transporter type 1, transmembrane domain"/>
    <property type="match status" value="3"/>
</dbReference>
<dbReference type="InterPro" id="IPR027417">
    <property type="entry name" value="P-loop_NTPase"/>
</dbReference>
<dbReference type="InterPro" id="IPR017441">
    <property type="entry name" value="Protein_kinase_ATP_BS"/>
</dbReference>
<dbReference type="CDD" id="cd05572">
    <property type="entry name" value="STKc_cGK"/>
    <property type="match status" value="1"/>
</dbReference>
<keyword evidence="14 19" id="KW-0472">Membrane</keyword>
<comment type="subcellular location">
    <subcellularLocation>
        <location evidence="1">Membrane</location>
        <topology evidence="1">Multi-pass membrane protein</topology>
    </subcellularLocation>
</comment>
<evidence type="ECO:0000256" key="17">
    <source>
        <dbReference type="PROSITE-ProRule" id="PRU10141"/>
    </source>
</evidence>
<dbReference type="InterPro" id="IPR000719">
    <property type="entry name" value="Prot_kinase_dom"/>
</dbReference>
<dbReference type="Pfam" id="PF00027">
    <property type="entry name" value="cNMP_binding"/>
    <property type="match status" value="2"/>
</dbReference>
<evidence type="ECO:0000256" key="10">
    <source>
        <dbReference type="ARBA" id="ARBA00022777"/>
    </source>
</evidence>
<comment type="similarity">
    <text evidence="2">Belongs to the protein kinase superfamily. AGC Ser/Thr protein kinase family. cGMP subfamily.</text>
</comment>
<accession>A0A067QNL1</accession>
<dbReference type="InParanoid" id="A0A067QNL1"/>
<dbReference type="CDD" id="cd18602">
    <property type="entry name" value="ABC_6TM_SUR1_D2_like"/>
    <property type="match status" value="1"/>
</dbReference>
<feature type="domain" description="ABC transmembrane type-1" evidence="23">
    <location>
        <begin position="1003"/>
        <end position="1265"/>
    </location>
</feature>
<feature type="non-terminal residue" evidence="25">
    <location>
        <position position="1"/>
    </location>
</feature>
<evidence type="ECO:0000259" key="23">
    <source>
        <dbReference type="PROSITE" id="PS50929"/>
    </source>
</evidence>
<evidence type="ECO:0000256" key="1">
    <source>
        <dbReference type="ARBA" id="ARBA00004141"/>
    </source>
</evidence>
<evidence type="ECO:0000313" key="26">
    <source>
        <dbReference type="Proteomes" id="UP000027135"/>
    </source>
</evidence>
<dbReference type="Gene3D" id="3.40.50.300">
    <property type="entry name" value="P-loop containing nucleotide triphosphate hydrolases"/>
    <property type="match status" value="2"/>
</dbReference>
<keyword evidence="12 19" id="KW-1133">Transmembrane helix</keyword>
<dbReference type="PROSITE" id="PS50042">
    <property type="entry name" value="CNMP_BINDING_3"/>
    <property type="match status" value="2"/>
</dbReference>
<feature type="region of interest" description="Disordered" evidence="18">
    <location>
        <begin position="1604"/>
        <end position="1665"/>
    </location>
</feature>
<dbReference type="PROSITE" id="PS00107">
    <property type="entry name" value="PROTEIN_KINASE_ATP"/>
    <property type="match status" value="1"/>
</dbReference>
<dbReference type="SUPFAM" id="SSF90123">
    <property type="entry name" value="ABC transporter transmembrane region"/>
    <property type="match status" value="2"/>
</dbReference>
<evidence type="ECO:0000259" key="22">
    <source>
        <dbReference type="PROSITE" id="PS50893"/>
    </source>
</evidence>
<dbReference type="InterPro" id="IPR000595">
    <property type="entry name" value="cNMP-bd_dom"/>
</dbReference>
<dbReference type="SUPFAM" id="SSF56112">
    <property type="entry name" value="Protein kinase-like (PK-like)"/>
    <property type="match status" value="1"/>
</dbReference>
<feature type="domain" description="ABC transporter" evidence="22">
    <location>
        <begin position="1301"/>
        <end position="1535"/>
    </location>
</feature>
<evidence type="ECO:0000256" key="5">
    <source>
        <dbReference type="ARBA" id="ARBA00022527"/>
    </source>
</evidence>
<dbReference type="InterPro" id="IPR008271">
    <property type="entry name" value="Ser/Thr_kinase_AS"/>
</dbReference>
<dbReference type="InterPro" id="IPR036640">
    <property type="entry name" value="ABC1_TM_sf"/>
</dbReference>
<dbReference type="GO" id="GO:0005524">
    <property type="term" value="F:ATP binding"/>
    <property type="evidence" value="ECO:0007669"/>
    <property type="project" value="UniProtKB-UniRule"/>
</dbReference>
<dbReference type="EC" id="2.7.11.12" evidence="3"/>
<dbReference type="Proteomes" id="UP000027135">
    <property type="component" value="Unassembled WGS sequence"/>
</dbReference>
<evidence type="ECO:0000256" key="7">
    <source>
        <dbReference type="ARBA" id="ARBA00022679"/>
    </source>
</evidence>
<dbReference type="InterPro" id="IPR050173">
    <property type="entry name" value="ABC_transporter_C-like"/>
</dbReference>
<dbReference type="Gene3D" id="3.30.200.20">
    <property type="entry name" value="Phosphorylase Kinase, domain 1"/>
    <property type="match status" value="1"/>
</dbReference>
<dbReference type="FunFam" id="3.40.50.300:FF:000838">
    <property type="entry name" value="ABC multidrug transporter (Eurofung)"/>
    <property type="match status" value="1"/>
</dbReference>
<dbReference type="SUPFAM" id="SSF52540">
    <property type="entry name" value="P-loop containing nucleoside triphosphate hydrolases"/>
    <property type="match status" value="2"/>
</dbReference>
<dbReference type="InterPro" id="IPR035014">
    <property type="entry name" value="STKc_cGK"/>
</dbReference>
<organism evidence="25 26">
    <name type="scientific">Zootermopsis nevadensis</name>
    <name type="common">Dampwood termite</name>
    <dbReference type="NCBI Taxonomy" id="136037"/>
    <lineage>
        <taxon>Eukaryota</taxon>
        <taxon>Metazoa</taxon>
        <taxon>Ecdysozoa</taxon>
        <taxon>Arthropoda</taxon>
        <taxon>Hexapoda</taxon>
        <taxon>Insecta</taxon>
        <taxon>Pterygota</taxon>
        <taxon>Neoptera</taxon>
        <taxon>Polyneoptera</taxon>
        <taxon>Dictyoptera</taxon>
        <taxon>Blattodea</taxon>
        <taxon>Blattoidea</taxon>
        <taxon>Termitoidae</taxon>
        <taxon>Termopsidae</taxon>
        <taxon>Zootermopsis</taxon>
    </lineage>
</organism>
<dbReference type="SMART" id="SM00133">
    <property type="entry name" value="S_TK_X"/>
    <property type="match status" value="1"/>
</dbReference>
<feature type="domain" description="AGC-kinase C-terminal" evidence="24">
    <location>
        <begin position="2225"/>
        <end position="2275"/>
    </location>
</feature>
<feature type="transmembrane region" description="Helical" evidence="19">
    <location>
        <begin position="74"/>
        <end position="93"/>
    </location>
</feature>
<feature type="domain" description="ABC transmembrane type-1" evidence="23">
    <location>
        <begin position="88"/>
        <end position="424"/>
    </location>
</feature>
<evidence type="ECO:0000256" key="19">
    <source>
        <dbReference type="SAM" id="Phobius"/>
    </source>
</evidence>